<dbReference type="GO" id="GO:0005886">
    <property type="term" value="C:plasma membrane"/>
    <property type="evidence" value="ECO:0007669"/>
    <property type="project" value="UniProtKB-SubCell"/>
</dbReference>
<comment type="similarity">
    <text evidence="8">Belongs to the binding-protein-dependent transport system permease family. LivHM subfamily.</text>
</comment>
<dbReference type="PANTHER" id="PTHR11795:SF442">
    <property type="entry name" value="ABC TRANSPORTER ATP-BINDING PROTEIN"/>
    <property type="match status" value="1"/>
</dbReference>
<dbReference type="GO" id="GO:0022857">
    <property type="term" value="F:transmembrane transporter activity"/>
    <property type="evidence" value="ECO:0007669"/>
    <property type="project" value="InterPro"/>
</dbReference>
<dbReference type="GO" id="GO:0006865">
    <property type="term" value="P:amino acid transport"/>
    <property type="evidence" value="ECO:0007669"/>
    <property type="project" value="UniProtKB-KW"/>
</dbReference>
<organism evidence="10 11">
    <name type="scientific">Parapusillimonas granuli</name>
    <dbReference type="NCBI Taxonomy" id="380911"/>
    <lineage>
        <taxon>Bacteria</taxon>
        <taxon>Pseudomonadati</taxon>
        <taxon>Pseudomonadota</taxon>
        <taxon>Betaproteobacteria</taxon>
        <taxon>Burkholderiales</taxon>
        <taxon>Alcaligenaceae</taxon>
        <taxon>Parapusillimonas</taxon>
    </lineage>
</organism>
<feature type="transmembrane region" description="Helical" evidence="9">
    <location>
        <begin position="95"/>
        <end position="114"/>
    </location>
</feature>
<sequence>MNLYLLQLINGIGIGMIYFLLAVGLSIVFGLLRFVNFAHGAFYLMGAYACYAFMQLGGSFWLALLFGPVVVGFCAWVAERLLLRRIYDLPHEFHILFTLGLAWAIQELVILYWGPVGVNVSPPAELNGVVMWGAFIYPKYRIFLIAFSALLALVIWLLLERTRLGSIIRAGSESPEMVTLLRINVYKIFGLTFALGAATAGLAGVLAAPLRGVEPFMGIEALAVAFVVVVVGGMGSFSGALLGGLLVGIVQSVMSTLWPQGASLMIYVAMALVLLLRPDGLMGRSQ</sequence>
<evidence type="ECO:0000256" key="6">
    <source>
        <dbReference type="ARBA" id="ARBA00022989"/>
    </source>
</evidence>
<dbReference type="AlphaFoldDB" id="A0A853G138"/>
<keyword evidence="6 9" id="KW-1133">Transmembrane helix</keyword>
<evidence type="ECO:0000313" key="11">
    <source>
        <dbReference type="Proteomes" id="UP000559809"/>
    </source>
</evidence>
<feature type="transmembrane region" description="Helical" evidence="9">
    <location>
        <begin position="140"/>
        <end position="159"/>
    </location>
</feature>
<name>A0A853G138_9BURK</name>
<evidence type="ECO:0000256" key="7">
    <source>
        <dbReference type="ARBA" id="ARBA00023136"/>
    </source>
</evidence>
<accession>A0A853G138</accession>
<feature type="transmembrane region" description="Helical" evidence="9">
    <location>
        <begin position="222"/>
        <end position="250"/>
    </location>
</feature>
<gene>
    <name evidence="10" type="ORF">H0A72_11975</name>
</gene>
<feature type="transmembrane region" description="Helical" evidence="9">
    <location>
        <begin position="37"/>
        <end position="54"/>
    </location>
</feature>
<dbReference type="CDD" id="cd06582">
    <property type="entry name" value="TM_PBP1_LivH_like"/>
    <property type="match status" value="1"/>
</dbReference>
<evidence type="ECO:0000256" key="5">
    <source>
        <dbReference type="ARBA" id="ARBA00022970"/>
    </source>
</evidence>
<keyword evidence="11" id="KW-1185">Reference proteome</keyword>
<reference evidence="10 11" key="1">
    <citation type="submission" date="2020-07" db="EMBL/GenBank/DDBJ databases">
        <title>Taxonomic revisions and descriptions of new bacterial species based on genomic comparisons in the high-G+C-content subgroup of the family Alcaligenaceae.</title>
        <authorList>
            <person name="Szabo A."/>
            <person name="Felfoldi T."/>
        </authorList>
    </citation>
    <scope>NUCLEOTIDE SEQUENCE [LARGE SCALE GENOMIC DNA]</scope>
    <source>
        <strain evidence="10 11">LMG 24012</strain>
    </source>
</reference>
<dbReference type="Proteomes" id="UP000559809">
    <property type="component" value="Unassembled WGS sequence"/>
</dbReference>
<comment type="caution">
    <text evidence="10">The sequence shown here is derived from an EMBL/GenBank/DDBJ whole genome shotgun (WGS) entry which is preliminary data.</text>
</comment>
<keyword evidence="7 9" id="KW-0472">Membrane</keyword>
<keyword evidence="3" id="KW-1003">Cell membrane</keyword>
<dbReference type="EMBL" id="JACCEM010000006">
    <property type="protein sequence ID" value="NYT50027.1"/>
    <property type="molecule type" value="Genomic_DNA"/>
</dbReference>
<dbReference type="InterPro" id="IPR052157">
    <property type="entry name" value="BCAA_transport_permease"/>
</dbReference>
<comment type="subcellular location">
    <subcellularLocation>
        <location evidence="1">Cell membrane</location>
        <topology evidence="1">Multi-pass membrane protein</topology>
    </subcellularLocation>
</comment>
<evidence type="ECO:0000256" key="3">
    <source>
        <dbReference type="ARBA" id="ARBA00022475"/>
    </source>
</evidence>
<dbReference type="PANTHER" id="PTHR11795">
    <property type="entry name" value="BRANCHED-CHAIN AMINO ACID TRANSPORT SYSTEM PERMEASE PROTEIN LIVH"/>
    <property type="match status" value="1"/>
</dbReference>
<feature type="transmembrane region" description="Helical" evidence="9">
    <location>
        <begin position="257"/>
        <end position="276"/>
    </location>
</feature>
<evidence type="ECO:0000256" key="2">
    <source>
        <dbReference type="ARBA" id="ARBA00022448"/>
    </source>
</evidence>
<feature type="transmembrane region" description="Helical" evidence="9">
    <location>
        <begin position="60"/>
        <end position="83"/>
    </location>
</feature>
<evidence type="ECO:0000313" key="10">
    <source>
        <dbReference type="EMBL" id="NYT50027.1"/>
    </source>
</evidence>
<keyword evidence="5" id="KW-0029">Amino-acid transport</keyword>
<evidence type="ECO:0000256" key="9">
    <source>
        <dbReference type="SAM" id="Phobius"/>
    </source>
</evidence>
<keyword evidence="4 9" id="KW-0812">Transmembrane</keyword>
<evidence type="ECO:0000256" key="8">
    <source>
        <dbReference type="ARBA" id="ARBA00037998"/>
    </source>
</evidence>
<dbReference type="RefSeq" id="WP_180155588.1">
    <property type="nucleotide sequence ID" value="NZ_JACCEM010000006.1"/>
</dbReference>
<dbReference type="Pfam" id="PF02653">
    <property type="entry name" value="BPD_transp_2"/>
    <property type="match status" value="1"/>
</dbReference>
<keyword evidence="2" id="KW-0813">Transport</keyword>
<evidence type="ECO:0000256" key="4">
    <source>
        <dbReference type="ARBA" id="ARBA00022692"/>
    </source>
</evidence>
<protein>
    <submittedName>
        <fullName evidence="10">Branched-chain amino acid ABC transporter permease</fullName>
    </submittedName>
</protein>
<evidence type="ECO:0000256" key="1">
    <source>
        <dbReference type="ARBA" id="ARBA00004651"/>
    </source>
</evidence>
<proteinExistence type="inferred from homology"/>
<dbReference type="InterPro" id="IPR001851">
    <property type="entry name" value="ABC_transp_permease"/>
</dbReference>
<feature type="transmembrane region" description="Helical" evidence="9">
    <location>
        <begin position="188"/>
        <end position="210"/>
    </location>
</feature>
<feature type="transmembrane region" description="Helical" evidence="9">
    <location>
        <begin position="12"/>
        <end position="32"/>
    </location>
</feature>